<dbReference type="EMBL" id="JAFMPY010000009">
    <property type="protein sequence ID" value="MBO0904216.1"/>
    <property type="molecule type" value="Genomic_DNA"/>
</dbReference>
<name>A0ABS3J3H1_9HYPH</name>
<proteinExistence type="predicted"/>
<dbReference type="Proteomes" id="UP000664288">
    <property type="component" value="Unassembled WGS sequence"/>
</dbReference>
<dbReference type="RefSeq" id="WP_207350852.1">
    <property type="nucleotide sequence ID" value="NZ_JAFMPY010000009.1"/>
</dbReference>
<organism evidence="2 3">
    <name type="scientific">Jiella sonneratiae</name>
    <dbReference type="NCBI Taxonomy" id="2816856"/>
    <lineage>
        <taxon>Bacteria</taxon>
        <taxon>Pseudomonadati</taxon>
        <taxon>Pseudomonadota</taxon>
        <taxon>Alphaproteobacteria</taxon>
        <taxon>Hyphomicrobiales</taxon>
        <taxon>Aurantimonadaceae</taxon>
        <taxon>Jiella</taxon>
    </lineage>
</organism>
<keyword evidence="3" id="KW-1185">Reference proteome</keyword>
<feature type="region of interest" description="Disordered" evidence="1">
    <location>
        <begin position="44"/>
        <end position="63"/>
    </location>
</feature>
<gene>
    <name evidence="2" type="ORF">J1C47_11225</name>
</gene>
<accession>A0ABS3J3H1</accession>
<evidence type="ECO:0000256" key="1">
    <source>
        <dbReference type="SAM" id="MobiDB-lite"/>
    </source>
</evidence>
<protein>
    <submittedName>
        <fullName evidence="2">Uncharacterized protein</fullName>
    </submittedName>
</protein>
<reference evidence="2 3" key="1">
    <citation type="submission" date="2021-03" db="EMBL/GenBank/DDBJ databases">
        <title>Whole genome sequence of Jiella sp. MQZ13P-4.</title>
        <authorList>
            <person name="Tuo L."/>
        </authorList>
    </citation>
    <scope>NUCLEOTIDE SEQUENCE [LARGE SCALE GENOMIC DNA]</scope>
    <source>
        <strain evidence="2 3">MQZ13P-4</strain>
    </source>
</reference>
<evidence type="ECO:0000313" key="2">
    <source>
        <dbReference type="EMBL" id="MBO0904216.1"/>
    </source>
</evidence>
<sequence>MTDDPFLAEVRLIVSDLSSPEAQSARLATFAAEEIAKAQAANAAALGGRQPDPRVTVDGRQGAPLATVRPDGKIVADFDLGGEVIEWIGAELLKASPVLTGAYQRAHRLFVDGVEHTPGDPLPAGAKRFVFLNLAPYSRKIEGDVDRAPLSSQAPAGVFEVVAAMANRRFGNTADIRFGWEAVEKAPEKSTVGQRKAERASRTPAIIVRLY</sequence>
<comment type="caution">
    <text evidence="2">The sequence shown here is derived from an EMBL/GenBank/DDBJ whole genome shotgun (WGS) entry which is preliminary data.</text>
</comment>
<evidence type="ECO:0000313" key="3">
    <source>
        <dbReference type="Proteomes" id="UP000664288"/>
    </source>
</evidence>